<dbReference type="PRINTS" id="PR00413">
    <property type="entry name" value="HADHALOGNASE"/>
</dbReference>
<name>A0A1I2ZUB5_9EURY</name>
<dbReference type="InterPro" id="IPR041492">
    <property type="entry name" value="HAD_2"/>
</dbReference>
<dbReference type="Gene3D" id="1.10.150.240">
    <property type="entry name" value="Putative phosphatase, domain 2"/>
    <property type="match status" value="1"/>
</dbReference>
<dbReference type="InterPro" id="IPR023214">
    <property type="entry name" value="HAD_sf"/>
</dbReference>
<dbReference type="Gene3D" id="3.40.50.1000">
    <property type="entry name" value="HAD superfamily/HAD-like"/>
    <property type="match status" value="1"/>
</dbReference>
<dbReference type="PANTHER" id="PTHR43434:SF1">
    <property type="entry name" value="PHOSPHOGLYCOLATE PHOSPHATASE"/>
    <property type="match status" value="1"/>
</dbReference>
<comment type="similarity">
    <text evidence="1">Belongs to the HAD-like hydrolase superfamily.</text>
</comment>
<gene>
    <name evidence="2" type="ORF">SAMN04488066_103121</name>
</gene>
<accession>A0A1I2ZUB5</accession>
<organism evidence="2 3">
    <name type="scientific">Halorubrum aquaticum</name>
    <dbReference type="NCBI Taxonomy" id="387340"/>
    <lineage>
        <taxon>Archaea</taxon>
        <taxon>Methanobacteriati</taxon>
        <taxon>Methanobacteriota</taxon>
        <taxon>Stenosarchaea group</taxon>
        <taxon>Halobacteria</taxon>
        <taxon>Halobacteriales</taxon>
        <taxon>Haloferacaceae</taxon>
        <taxon>Halorubrum</taxon>
    </lineage>
</organism>
<dbReference type="AlphaFoldDB" id="A0A1I2ZUB5"/>
<dbReference type="GO" id="GO:0008967">
    <property type="term" value="F:phosphoglycolate phosphatase activity"/>
    <property type="evidence" value="ECO:0007669"/>
    <property type="project" value="TreeGrafter"/>
</dbReference>
<dbReference type="Proteomes" id="UP000323537">
    <property type="component" value="Unassembled WGS sequence"/>
</dbReference>
<dbReference type="InterPro" id="IPR036412">
    <property type="entry name" value="HAD-like_sf"/>
</dbReference>
<dbReference type="GO" id="GO:0006281">
    <property type="term" value="P:DNA repair"/>
    <property type="evidence" value="ECO:0007669"/>
    <property type="project" value="TreeGrafter"/>
</dbReference>
<dbReference type="NCBIfam" id="TIGR01549">
    <property type="entry name" value="HAD-SF-IA-v1"/>
    <property type="match status" value="1"/>
</dbReference>
<keyword evidence="3" id="KW-1185">Reference proteome</keyword>
<dbReference type="InterPro" id="IPR006439">
    <property type="entry name" value="HAD-SF_hydro_IA"/>
</dbReference>
<sequence length="184" mass="18951">MTTALDAADAIVYDLDGTLLELAVDWDAVAEDVVGVYAEHALIPPTGDLWSLLDAAADYGVEAAVEETIADHERAGASASTLLSLGERLAAGEDDHPAAVCSLNCEEACRIALETHGLEGAIEAVIGRDTAETHKPEPESLLAAVDALGAEPERAVFVGDSESDAVTADRAGVPFVSVADLLGE</sequence>
<reference evidence="2 3" key="1">
    <citation type="submission" date="2016-10" db="EMBL/GenBank/DDBJ databases">
        <authorList>
            <person name="Varghese N."/>
            <person name="Submissions S."/>
        </authorList>
    </citation>
    <scope>NUCLEOTIDE SEQUENCE [LARGE SCALE GENOMIC DNA]</scope>
    <source>
        <strain evidence="2 3">CGMCC 1.6377</strain>
    </source>
</reference>
<evidence type="ECO:0000313" key="2">
    <source>
        <dbReference type="EMBL" id="SFH41205.1"/>
    </source>
</evidence>
<dbReference type="Pfam" id="PF13419">
    <property type="entry name" value="HAD_2"/>
    <property type="match status" value="1"/>
</dbReference>
<dbReference type="SUPFAM" id="SSF56784">
    <property type="entry name" value="HAD-like"/>
    <property type="match status" value="1"/>
</dbReference>
<dbReference type="OrthoDB" id="212720at2157"/>
<dbReference type="PANTHER" id="PTHR43434">
    <property type="entry name" value="PHOSPHOGLYCOLATE PHOSPHATASE"/>
    <property type="match status" value="1"/>
</dbReference>
<dbReference type="InterPro" id="IPR050155">
    <property type="entry name" value="HAD-like_hydrolase_sf"/>
</dbReference>
<protein>
    <submittedName>
        <fullName evidence="2">Phosphoglycolate phosphatase</fullName>
    </submittedName>
</protein>
<evidence type="ECO:0000256" key="1">
    <source>
        <dbReference type="ARBA" id="ARBA00007958"/>
    </source>
</evidence>
<dbReference type="RefSeq" id="WP_149783546.1">
    <property type="nucleotide sequence ID" value="NZ_BAAADP010000001.1"/>
</dbReference>
<dbReference type="InterPro" id="IPR023198">
    <property type="entry name" value="PGP-like_dom2"/>
</dbReference>
<proteinExistence type="inferred from homology"/>
<evidence type="ECO:0000313" key="3">
    <source>
        <dbReference type="Proteomes" id="UP000323537"/>
    </source>
</evidence>
<dbReference type="EMBL" id="FOPZ01000003">
    <property type="protein sequence ID" value="SFH41205.1"/>
    <property type="molecule type" value="Genomic_DNA"/>
</dbReference>